<dbReference type="HOGENOM" id="CLU_032993_1_1_1"/>
<dbReference type="GO" id="GO:0005680">
    <property type="term" value="C:anaphase-promoting complex"/>
    <property type="evidence" value="ECO:0007669"/>
    <property type="project" value="InterPro"/>
</dbReference>
<comment type="pathway">
    <text evidence="2">Protein modification; protein ubiquitination.</text>
</comment>
<evidence type="ECO:0000256" key="13">
    <source>
        <dbReference type="PROSITE-ProRule" id="PRU00175"/>
    </source>
</evidence>
<keyword evidence="8" id="KW-0498">Mitosis</keyword>
<evidence type="ECO:0000259" key="15">
    <source>
        <dbReference type="PROSITE" id="PS50089"/>
    </source>
</evidence>
<evidence type="ECO:0000256" key="11">
    <source>
        <dbReference type="ARBA" id="ARBA00023242"/>
    </source>
</evidence>
<evidence type="ECO:0000256" key="14">
    <source>
        <dbReference type="SAM" id="MobiDB-lite"/>
    </source>
</evidence>
<evidence type="ECO:0000256" key="7">
    <source>
        <dbReference type="ARBA" id="ARBA00022771"/>
    </source>
</evidence>
<organism evidence="16">
    <name type="scientific">Trichophyton rubrum CBS 288.86</name>
    <dbReference type="NCBI Taxonomy" id="1215330"/>
    <lineage>
        <taxon>Eukaryota</taxon>
        <taxon>Fungi</taxon>
        <taxon>Dikarya</taxon>
        <taxon>Ascomycota</taxon>
        <taxon>Pezizomycotina</taxon>
        <taxon>Eurotiomycetes</taxon>
        <taxon>Eurotiomycetidae</taxon>
        <taxon>Onygenales</taxon>
        <taxon>Arthrodermataceae</taxon>
        <taxon>Trichophyton</taxon>
    </lineage>
</organism>
<comment type="similarity">
    <text evidence="3">Belongs to the RING-box family.</text>
</comment>
<evidence type="ECO:0000256" key="4">
    <source>
        <dbReference type="ARBA" id="ARBA00013928"/>
    </source>
</evidence>
<evidence type="ECO:0000256" key="2">
    <source>
        <dbReference type="ARBA" id="ARBA00004906"/>
    </source>
</evidence>
<evidence type="ECO:0000256" key="9">
    <source>
        <dbReference type="ARBA" id="ARBA00022786"/>
    </source>
</evidence>
<comment type="subcellular location">
    <subcellularLocation>
        <location evidence="1">Nucleus</location>
    </subcellularLocation>
</comment>
<feature type="domain" description="RING-type" evidence="15">
    <location>
        <begin position="35"/>
        <end position="78"/>
    </location>
</feature>
<evidence type="ECO:0000256" key="10">
    <source>
        <dbReference type="ARBA" id="ARBA00022833"/>
    </source>
</evidence>
<evidence type="ECO:0000256" key="12">
    <source>
        <dbReference type="ARBA" id="ARBA00023306"/>
    </source>
</evidence>
<feature type="compositionally biased region" description="Polar residues" evidence="14">
    <location>
        <begin position="226"/>
        <end position="239"/>
    </location>
</feature>
<protein>
    <recommendedName>
        <fullName evidence="4">Anaphase-promoting complex subunit 11</fullName>
    </recommendedName>
</protein>
<evidence type="ECO:0000256" key="8">
    <source>
        <dbReference type="ARBA" id="ARBA00022776"/>
    </source>
</evidence>
<feature type="region of interest" description="Disordered" evidence="14">
    <location>
        <begin position="322"/>
        <end position="341"/>
    </location>
</feature>
<dbReference type="FunFam" id="3.30.40.10:FF:000111">
    <property type="entry name" value="Anaphase-promoting complex subunit 11"/>
    <property type="match status" value="1"/>
</dbReference>
<dbReference type="Pfam" id="PF12861">
    <property type="entry name" value="zf-ANAPC11"/>
    <property type="match status" value="1"/>
</dbReference>
<feature type="region of interest" description="Disordered" evidence="14">
    <location>
        <begin position="389"/>
        <end position="418"/>
    </location>
</feature>
<dbReference type="GO" id="GO:0031145">
    <property type="term" value="P:anaphase-promoting complex-dependent catabolic process"/>
    <property type="evidence" value="ECO:0007669"/>
    <property type="project" value="InterPro"/>
</dbReference>
<proteinExistence type="inferred from homology"/>
<accession>A0A022W694</accession>
<dbReference type="EMBL" id="KK207801">
    <property type="protein sequence ID" value="EZF53887.1"/>
    <property type="molecule type" value="Genomic_DNA"/>
</dbReference>
<dbReference type="CDD" id="cd16456">
    <property type="entry name" value="RING-H2_APC11"/>
    <property type="match status" value="1"/>
</dbReference>
<sequence>MKVSIKQWNAVATWRWDMPEDDVCGICRVQFDGTCPTCKYPGDECTLLIGKCGHSFHMHCLLTWIQQDSAKGLCPMCRQSRLYITSHPRYMSIQLLHSTMIFSYSSTLLLKRKMSFPEDAVSPTTLPPRVAGLSLSPTELDTSGQPPPRSSHGMVQDEAVEDDSGHVSQNEAVEDISALTHPPLKPLFTVIGDTTSSEYFHPTVHYIFSDDDTSLITEAALRSLESNNQRKTSWSTDSISQKEKKKGKSVPKTKAASEQFIILDMEPTYTNYTRAAGSAAKTTDAQETSVHPKPAPQVFQDFKVTSAHSLSPSWQVINTSLSPAPNFDSTSNNPASTDRDSNTVLMIEGTSGFASDSTTVRQQAQQTQTLEEMMDQFAKRMEELKKVVEASGEHSFSQLVTHAENQEGYAQPEEQDQS</sequence>
<reference evidence="16" key="1">
    <citation type="submission" date="2014-02" db="EMBL/GenBank/DDBJ databases">
        <title>The Genome Sequence of Trichophyton rubrum (morphotype fischeri) CBS 288.86.</title>
        <authorList>
            <consortium name="The Broad Institute Genomics Platform"/>
            <person name="Cuomo C.A."/>
            <person name="White T.C."/>
            <person name="Graser Y."/>
            <person name="Martinez-Rossi N."/>
            <person name="Heitman J."/>
            <person name="Young S.K."/>
            <person name="Zeng Q."/>
            <person name="Gargeya S."/>
            <person name="Abouelleil A."/>
            <person name="Alvarado L."/>
            <person name="Chapman S.B."/>
            <person name="Gainer-Dewar J."/>
            <person name="Goldberg J."/>
            <person name="Griggs A."/>
            <person name="Gujja S."/>
            <person name="Hansen M."/>
            <person name="Howarth C."/>
            <person name="Imamovic A."/>
            <person name="Larimer J."/>
            <person name="Martinez D."/>
            <person name="Murphy C."/>
            <person name="Pearson M.D."/>
            <person name="Persinoti G."/>
            <person name="Poon T."/>
            <person name="Priest M."/>
            <person name="Roberts A.D."/>
            <person name="Saif S."/>
            <person name="Shea T.D."/>
            <person name="Sykes S.N."/>
            <person name="Wortman J."/>
            <person name="Nusbaum C."/>
            <person name="Birren B."/>
        </authorList>
    </citation>
    <scope>NUCLEOTIDE SEQUENCE [LARGE SCALE GENOMIC DNA]</scope>
    <source>
        <strain evidence="16">CBS 288.86</strain>
    </source>
</reference>
<dbReference type="GO" id="GO:0008270">
    <property type="term" value="F:zinc ion binding"/>
    <property type="evidence" value="ECO:0007669"/>
    <property type="project" value="UniProtKB-KW"/>
</dbReference>
<evidence type="ECO:0000256" key="3">
    <source>
        <dbReference type="ARBA" id="ARBA00009273"/>
    </source>
</evidence>
<keyword evidence="12" id="KW-0131">Cell cycle</keyword>
<feature type="compositionally biased region" description="Polar residues" evidence="14">
    <location>
        <begin position="135"/>
        <end position="144"/>
    </location>
</feature>
<dbReference type="PROSITE" id="PS50089">
    <property type="entry name" value="ZF_RING_2"/>
    <property type="match status" value="1"/>
</dbReference>
<dbReference type="InterPro" id="IPR013083">
    <property type="entry name" value="Znf_RING/FYVE/PHD"/>
</dbReference>
<feature type="region of interest" description="Disordered" evidence="14">
    <location>
        <begin position="226"/>
        <end position="253"/>
    </location>
</feature>
<dbReference type="InterPro" id="IPR024991">
    <property type="entry name" value="RING-H2_APC11"/>
</dbReference>
<keyword evidence="9" id="KW-0833">Ubl conjugation pathway</keyword>
<dbReference type="InterPro" id="IPR001841">
    <property type="entry name" value="Znf_RING"/>
</dbReference>
<dbReference type="SMART" id="SM00184">
    <property type="entry name" value="RING"/>
    <property type="match status" value="1"/>
</dbReference>
<dbReference type="Gene3D" id="3.30.40.10">
    <property type="entry name" value="Zinc/RING finger domain, C3HC4 (zinc finger)"/>
    <property type="match status" value="1"/>
</dbReference>
<gene>
    <name evidence="16" type="ORF">H103_03277</name>
</gene>
<dbReference type="Proteomes" id="UP000023758">
    <property type="component" value="Unassembled WGS sequence"/>
</dbReference>
<feature type="region of interest" description="Disordered" evidence="14">
    <location>
        <begin position="120"/>
        <end position="165"/>
    </location>
</feature>
<dbReference type="InterPro" id="IPR051031">
    <property type="entry name" value="RING-box_E3_Ubiquitin_Ligase"/>
</dbReference>
<dbReference type="PANTHER" id="PTHR11210">
    <property type="entry name" value="RING BOX"/>
    <property type="match status" value="1"/>
</dbReference>
<evidence type="ECO:0000256" key="5">
    <source>
        <dbReference type="ARBA" id="ARBA00022618"/>
    </source>
</evidence>
<dbReference type="SUPFAM" id="SSF57850">
    <property type="entry name" value="RING/U-box"/>
    <property type="match status" value="1"/>
</dbReference>
<dbReference type="OrthoDB" id="1681166at2759"/>
<keyword evidence="6" id="KW-0479">Metal-binding</keyword>
<evidence type="ECO:0000256" key="6">
    <source>
        <dbReference type="ARBA" id="ARBA00022723"/>
    </source>
</evidence>
<name>A0A022W694_TRIRU</name>
<feature type="compositionally biased region" description="Polar residues" evidence="14">
    <location>
        <begin position="322"/>
        <end position="336"/>
    </location>
</feature>
<evidence type="ECO:0000313" key="16">
    <source>
        <dbReference type="EMBL" id="EZF53887.1"/>
    </source>
</evidence>
<keyword evidence="10" id="KW-0862">Zinc</keyword>
<dbReference type="AlphaFoldDB" id="A0A022W694"/>
<evidence type="ECO:0000256" key="1">
    <source>
        <dbReference type="ARBA" id="ARBA00004123"/>
    </source>
</evidence>
<keyword evidence="7 13" id="KW-0863">Zinc-finger</keyword>
<keyword evidence="11" id="KW-0539">Nucleus</keyword>
<dbReference type="GO" id="GO:0051301">
    <property type="term" value="P:cell division"/>
    <property type="evidence" value="ECO:0007669"/>
    <property type="project" value="UniProtKB-KW"/>
</dbReference>
<keyword evidence="5" id="KW-0132">Cell division</keyword>
<dbReference type="GO" id="GO:0061630">
    <property type="term" value="F:ubiquitin protein ligase activity"/>
    <property type="evidence" value="ECO:0007669"/>
    <property type="project" value="InterPro"/>
</dbReference>
<dbReference type="GO" id="GO:0097602">
    <property type="term" value="F:cullin family protein binding"/>
    <property type="evidence" value="ECO:0007669"/>
    <property type="project" value="InterPro"/>
</dbReference>